<evidence type="ECO:0000256" key="2">
    <source>
        <dbReference type="ARBA" id="ARBA00022692"/>
    </source>
</evidence>
<feature type="transmembrane region" description="Helical" evidence="5">
    <location>
        <begin position="241"/>
        <end position="268"/>
    </location>
</feature>
<dbReference type="GO" id="GO:0006874">
    <property type="term" value="P:intracellular calcium ion homeostasis"/>
    <property type="evidence" value="ECO:0007669"/>
    <property type="project" value="TreeGrafter"/>
</dbReference>
<evidence type="ECO:0000313" key="7">
    <source>
        <dbReference type="EMBL" id="AGS54244.1"/>
    </source>
</evidence>
<reference evidence="7" key="1">
    <citation type="submission" date="2012-03" db="EMBL/GenBank/DDBJ databases">
        <title>Functional metagenomics reveals considerable lignocellulase gene clusters in the gut microbiome of a wood-feeding higher termite.</title>
        <authorList>
            <person name="Liu N."/>
        </authorList>
    </citation>
    <scope>NUCLEOTIDE SEQUENCE</scope>
</reference>
<name>A0A806K2H1_9BACT</name>
<proteinExistence type="predicted"/>
<feature type="transmembrane region" description="Helical" evidence="5">
    <location>
        <begin position="332"/>
        <end position="350"/>
    </location>
</feature>
<evidence type="ECO:0000256" key="4">
    <source>
        <dbReference type="ARBA" id="ARBA00023136"/>
    </source>
</evidence>
<protein>
    <submittedName>
        <fullName evidence="7">Inner membrane protein YrbG, predicted calcium/sodium:proton antiporter</fullName>
    </submittedName>
</protein>
<evidence type="ECO:0000259" key="6">
    <source>
        <dbReference type="Pfam" id="PF01699"/>
    </source>
</evidence>
<feature type="transmembrane region" description="Helical" evidence="5">
    <location>
        <begin position="102"/>
        <end position="119"/>
    </location>
</feature>
<feature type="transmembrane region" description="Helical" evidence="5">
    <location>
        <begin position="126"/>
        <end position="146"/>
    </location>
</feature>
<dbReference type="Pfam" id="PF01699">
    <property type="entry name" value="Na_Ca_ex"/>
    <property type="match status" value="2"/>
</dbReference>
<dbReference type="EMBL" id="JQ844283">
    <property type="protein sequence ID" value="AGS54244.1"/>
    <property type="molecule type" value="Genomic_DNA"/>
</dbReference>
<feature type="domain" description="Sodium/calcium exchanger membrane region" evidence="6">
    <location>
        <begin position="4"/>
        <end position="143"/>
    </location>
</feature>
<keyword evidence="4 5" id="KW-0472">Membrane</keyword>
<evidence type="ECO:0000256" key="5">
    <source>
        <dbReference type="SAM" id="Phobius"/>
    </source>
</evidence>
<dbReference type="GO" id="GO:0005262">
    <property type="term" value="F:calcium channel activity"/>
    <property type="evidence" value="ECO:0007669"/>
    <property type="project" value="TreeGrafter"/>
</dbReference>
<evidence type="ECO:0000256" key="3">
    <source>
        <dbReference type="ARBA" id="ARBA00022989"/>
    </source>
</evidence>
<dbReference type="AlphaFoldDB" id="A0A806K2H1"/>
<accession>A0A806K2H1</accession>
<dbReference type="Gene3D" id="1.20.1420.30">
    <property type="entry name" value="NCX, central ion-binding region"/>
    <property type="match status" value="2"/>
</dbReference>
<dbReference type="NCBIfam" id="TIGR00367">
    <property type="entry name" value="calcium/sodium antiporter"/>
    <property type="match status" value="1"/>
</dbReference>
<comment type="subcellular location">
    <subcellularLocation>
        <location evidence="1">Membrane</location>
        <topology evidence="1">Multi-pass membrane protein</topology>
    </subcellularLocation>
</comment>
<dbReference type="GO" id="GO:0005886">
    <property type="term" value="C:plasma membrane"/>
    <property type="evidence" value="ECO:0007669"/>
    <property type="project" value="TreeGrafter"/>
</dbReference>
<dbReference type="PANTHER" id="PTHR10846:SF8">
    <property type="entry name" value="INNER MEMBRANE PROTEIN YRBG"/>
    <property type="match status" value="1"/>
</dbReference>
<dbReference type="InterPro" id="IPR004837">
    <property type="entry name" value="NaCa_Exmemb"/>
</dbReference>
<feature type="transmembrane region" description="Helical" evidence="5">
    <location>
        <begin position="274"/>
        <end position="297"/>
    </location>
</feature>
<dbReference type="PANTHER" id="PTHR10846">
    <property type="entry name" value="SODIUM/POTASSIUM/CALCIUM EXCHANGER"/>
    <property type="match status" value="1"/>
</dbReference>
<dbReference type="InterPro" id="IPR004481">
    <property type="entry name" value="K/Na/Ca-exchanger"/>
</dbReference>
<feature type="transmembrane region" description="Helical" evidence="5">
    <location>
        <begin position="210"/>
        <end position="229"/>
    </location>
</feature>
<organism evidence="7">
    <name type="scientific">uncultured bacterium contig00166</name>
    <dbReference type="NCBI Taxonomy" id="1181595"/>
    <lineage>
        <taxon>Bacteria</taxon>
        <taxon>environmental samples</taxon>
    </lineage>
</organism>
<dbReference type="GO" id="GO:0008273">
    <property type="term" value="F:calcium, potassium:sodium antiporter activity"/>
    <property type="evidence" value="ECO:0007669"/>
    <property type="project" value="TreeGrafter"/>
</dbReference>
<feature type="transmembrane region" description="Helical" evidence="5">
    <location>
        <begin position="34"/>
        <end position="55"/>
    </location>
</feature>
<keyword evidence="2 5" id="KW-0812">Transmembrane</keyword>
<evidence type="ECO:0000256" key="1">
    <source>
        <dbReference type="ARBA" id="ARBA00004141"/>
    </source>
</evidence>
<keyword evidence="3 5" id="KW-1133">Transmembrane helix</keyword>
<dbReference type="InterPro" id="IPR044880">
    <property type="entry name" value="NCX_ion-bd_dom_sf"/>
</dbReference>
<feature type="domain" description="Sodium/calcium exchanger membrane region" evidence="6">
    <location>
        <begin position="210"/>
        <end position="349"/>
    </location>
</feature>
<sequence length="358" mass="37456">MTPYLLVLAGLVLLYFGAEWIVSASSKLALRLGVKPIFIALTIVAFGTSVPELLVSTQSTLKGWGDLSIGNVVGSNICNIALILGLSAIICPIHISKQLFRFEIPLVVLAALLTYIFLNDSTMARWEAIVFLAMFAGYVAVCITMAKRGAAPPAVDPAETGVGADGNNGNNNAVVGADGTVFIEPQGNRPALDGNDNAAKNAKPESAAKLVALIVVDLAILIFGADLLVDGSVMLAKSWGVSEALIGLTIVAVGTSTPELAMTTIAALRKNNDFAIGNIVGSSIFNTLCILGVAGTIRPIVGKAILPRDMLLMLAVSAALMLPLLFKRVMARWMGAALFLTYVVYIVVLCKGEISKGV</sequence>
<feature type="transmembrane region" description="Helical" evidence="5">
    <location>
        <begin position="76"/>
        <end position="96"/>
    </location>
</feature>